<keyword evidence="2" id="KW-0808">Transferase</keyword>
<evidence type="ECO:0000313" key="8">
    <source>
        <dbReference type="Proteomes" id="UP000887043"/>
    </source>
</evidence>
<dbReference type="EMBL" id="BPTR01000001">
    <property type="protein sequence ID" value="GJG27966.1"/>
    <property type="molecule type" value="Genomic_DNA"/>
</dbReference>
<evidence type="ECO:0000313" key="6">
    <source>
        <dbReference type="EMBL" id="OYP55593.1"/>
    </source>
</evidence>
<keyword evidence="3 6" id="KW-0418">Kinase</keyword>
<protein>
    <submittedName>
        <fullName evidence="5">2-dehydro-3-deoxygluconokinase</fullName>
    </submittedName>
    <submittedName>
        <fullName evidence="6">Sugar kinase</fullName>
    </submittedName>
</protein>
<sequence>MKNKIVTFGEVLLRLSKFGRKRLFQPGEFIENFGGSEANVAVSLSTLGDNVQYISRLPDNLLGKSIQMTLRNYNVNTDSMIWGGDRLGSYYFEEAAAMRNSSVVYDRNDSSFYTIKPGMIDWEKAFSDAAIYHFSGISCAISRDSLDATWESVKKAKAAGIPISFDVNYRKNLWKFGSDAQDVLQIFAEKADIIFGDQGEYEVISGMPAIPFKALDANYEIERDEYQAYFDKVQEMYPKCKIFVMAIRNQIASTHHTLTGMLYIQGKLYTTRIYDISPIVDPMGVGDAFIAAYLHAYQHWNDDPQRCLDFALTASSLKNTIPGDFNLNTEEEIELVMNSNGPIKFDVE</sequence>
<organism evidence="5 8">
    <name type="scientific">Segatella bryantii</name>
    <name type="common">Prevotella bryantii</name>
    <dbReference type="NCBI Taxonomy" id="77095"/>
    <lineage>
        <taxon>Bacteria</taxon>
        <taxon>Pseudomonadati</taxon>
        <taxon>Bacteroidota</taxon>
        <taxon>Bacteroidia</taxon>
        <taxon>Bacteroidales</taxon>
        <taxon>Prevotellaceae</taxon>
        <taxon>Segatella</taxon>
    </lineage>
</organism>
<dbReference type="CDD" id="cd01166">
    <property type="entry name" value="KdgK"/>
    <property type="match status" value="1"/>
</dbReference>
<comment type="caution">
    <text evidence="5">The sequence shown here is derived from an EMBL/GenBank/DDBJ whole genome shotgun (WGS) entry which is preliminary data.</text>
</comment>
<reference evidence="5" key="2">
    <citation type="submission" date="2021-08" db="EMBL/GenBank/DDBJ databases">
        <title>Prevotella lacticifex sp. nov., isolated from rumen of cow.</title>
        <authorList>
            <person name="Shinkai T."/>
            <person name="Ikeyama N."/>
            <person name="Kumagai M."/>
            <person name="Ohmori H."/>
            <person name="Sakamoto M."/>
            <person name="Ohkuma M."/>
            <person name="Mitsumori M."/>
        </authorList>
    </citation>
    <scope>NUCLEOTIDE SEQUENCE</scope>
    <source>
        <strain evidence="5">DSM 11371</strain>
    </source>
</reference>
<keyword evidence="7" id="KW-1185">Reference proteome</keyword>
<evidence type="ECO:0000259" key="4">
    <source>
        <dbReference type="Pfam" id="PF00294"/>
    </source>
</evidence>
<dbReference type="InterPro" id="IPR029056">
    <property type="entry name" value="Ribokinase-like"/>
</dbReference>
<reference evidence="6 7" key="1">
    <citation type="submission" date="2017-08" db="EMBL/GenBank/DDBJ databases">
        <title>Comparative genomics of non-oral Prevotella species.</title>
        <authorList>
            <person name="Accetto T."/>
            <person name="Nograsek B."/>
            <person name="Avgustin G."/>
        </authorList>
    </citation>
    <scope>NUCLEOTIDE SEQUENCE [LARGE SCALE GENOMIC DNA]</scope>
    <source>
        <strain evidence="6 7">TC1-1</strain>
    </source>
</reference>
<evidence type="ECO:0000256" key="3">
    <source>
        <dbReference type="ARBA" id="ARBA00022777"/>
    </source>
</evidence>
<dbReference type="EMBL" id="NPJF01000026">
    <property type="protein sequence ID" value="OYP55593.1"/>
    <property type="molecule type" value="Genomic_DNA"/>
</dbReference>
<evidence type="ECO:0000256" key="1">
    <source>
        <dbReference type="ARBA" id="ARBA00010688"/>
    </source>
</evidence>
<evidence type="ECO:0000313" key="5">
    <source>
        <dbReference type="EMBL" id="GJG27966.1"/>
    </source>
</evidence>
<dbReference type="GeneID" id="72480901"/>
<dbReference type="Pfam" id="PF00294">
    <property type="entry name" value="PfkB"/>
    <property type="match status" value="1"/>
</dbReference>
<accession>A0AA37I2R3</accession>
<dbReference type="PANTHER" id="PTHR43320">
    <property type="entry name" value="SUGAR KINASE"/>
    <property type="match status" value="1"/>
</dbReference>
<dbReference type="Proteomes" id="UP000887043">
    <property type="component" value="Unassembled WGS sequence"/>
</dbReference>
<dbReference type="InterPro" id="IPR052700">
    <property type="entry name" value="Carb_kinase_PfkB-like"/>
</dbReference>
<evidence type="ECO:0000256" key="2">
    <source>
        <dbReference type="ARBA" id="ARBA00022679"/>
    </source>
</evidence>
<dbReference type="RefSeq" id="WP_006281569.1">
    <property type="nucleotide sequence ID" value="NZ_BPTR01000001.1"/>
</dbReference>
<dbReference type="InterPro" id="IPR011611">
    <property type="entry name" value="PfkB_dom"/>
</dbReference>
<gene>
    <name evidence="6" type="ORF">CIK91_04385</name>
    <name evidence="5" type="ORF">PRRU23_16660</name>
</gene>
<evidence type="ECO:0000313" key="7">
    <source>
        <dbReference type="Proteomes" id="UP000216189"/>
    </source>
</evidence>
<proteinExistence type="inferred from homology"/>
<dbReference type="SUPFAM" id="SSF53613">
    <property type="entry name" value="Ribokinase-like"/>
    <property type="match status" value="1"/>
</dbReference>
<dbReference type="AlphaFoldDB" id="A0AA37I2R3"/>
<dbReference type="GO" id="GO:0016301">
    <property type="term" value="F:kinase activity"/>
    <property type="evidence" value="ECO:0007669"/>
    <property type="project" value="UniProtKB-KW"/>
</dbReference>
<dbReference type="Proteomes" id="UP000216189">
    <property type="component" value="Unassembled WGS sequence"/>
</dbReference>
<dbReference type="PANTHER" id="PTHR43320:SF2">
    <property type="entry name" value="2-DEHYDRO-3-DEOXYGLUCONOKINASE_2-DEHYDRO-3-DEOXYGALACTONOKINASE"/>
    <property type="match status" value="1"/>
</dbReference>
<dbReference type="Gene3D" id="3.40.1190.20">
    <property type="match status" value="1"/>
</dbReference>
<name>A0AA37I2R3_SEGBR</name>
<comment type="similarity">
    <text evidence="1">Belongs to the carbohydrate kinase PfkB family.</text>
</comment>
<feature type="domain" description="Carbohydrate kinase PfkB" evidence="4">
    <location>
        <begin position="3"/>
        <end position="318"/>
    </location>
</feature>